<organism evidence="2 3">
    <name type="scientific">Cinnamomum micranthum f. kanehirae</name>
    <dbReference type="NCBI Taxonomy" id="337451"/>
    <lineage>
        <taxon>Eukaryota</taxon>
        <taxon>Viridiplantae</taxon>
        <taxon>Streptophyta</taxon>
        <taxon>Embryophyta</taxon>
        <taxon>Tracheophyta</taxon>
        <taxon>Spermatophyta</taxon>
        <taxon>Magnoliopsida</taxon>
        <taxon>Magnoliidae</taxon>
        <taxon>Laurales</taxon>
        <taxon>Lauraceae</taxon>
        <taxon>Cinnamomum</taxon>
    </lineage>
</organism>
<proteinExistence type="predicted"/>
<evidence type="ECO:0000313" key="2">
    <source>
        <dbReference type="EMBL" id="RWR74582.1"/>
    </source>
</evidence>
<keyword evidence="1" id="KW-1133">Transmembrane helix</keyword>
<sequence>MPSSLTKTTSTSLSQILTRLESKIMINPTRIATAMILPIVLDIIAAALLVTKEILTSMEEAKILMSAKTRRAVVVSRNASTYLGVTNANAERVTKVMVGMMDLVV</sequence>
<keyword evidence="1" id="KW-0812">Transmembrane</keyword>
<dbReference type="AlphaFoldDB" id="A0A443N7S2"/>
<protein>
    <submittedName>
        <fullName evidence="2">Uncharacterized protein</fullName>
    </submittedName>
</protein>
<gene>
    <name evidence="2" type="ORF">CKAN_00291800</name>
</gene>
<keyword evidence="3" id="KW-1185">Reference proteome</keyword>
<comment type="caution">
    <text evidence="2">The sequence shown here is derived from an EMBL/GenBank/DDBJ whole genome shotgun (WGS) entry which is preliminary data.</text>
</comment>
<reference evidence="2 3" key="1">
    <citation type="journal article" date="2019" name="Nat. Plants">
        <title>Stout camphor tree genome fills gaps in understanding of flowering plant genome evolution.</title>
        <authorList>
            <person name="Chaw S.M."/>
            <person name="Liu Y.C."/>
            <person name="Wu Y.W."/>
            <person name="Wang H.Y."/>
            <person name="Lin C.I."/>
            <person name="Wu C.S."/>
            <person name="Ke H.M."/>
            <person name="Chang L.Y."/>
            <person name="Hsu C.Y."/>
            <person name="Yang H.T."/>
            <person name="Sudianto E."/>
            <person name="Hsu M.H."/>
            <person name="Wu K.P."/>
            <person name="Wang L.N."/>
            <person name="Leebens-Mack J.H."/>
            <person name="Tsai I.J."/>
        </authorList>
    </citation>
    <scope>NUCLEOTIDE SEQUENCE [LARGE SCALE GENOMIC DNA]</scope>
    <source>
        <strain evidence="3">cv. Chaw 1501</strain>
        <tissue evidence="2">Young leaves</tissue>
    </source>
</reference>
<feature type="transmembrane region" description="Helical" evidence="1">
    <location>
        <begin position="31"/>
        <end position="50"/>
    </location>
</feature>
<evidence type="ECO:0000313" key="3">
    <source>
        <dbReference type="Proteomes" id="UP000283530"/>
    </source>
</evidence>
<keyword evidence="1" id="KW-0472">Membrane</keyword>
<dbReference type="EMBL" id="QPKB01000001">
    <property type="protein sequence ID" value="RWR74582.1"/>
    <property type="molecule type" value="Genomic_DNA"/>
</dbReference>
<dbReference type="Proteomes" id="UP000283530">
    <property type="component" value="Unassembled WGS sequence"/>
</dbReference>
<evidence type="ECO:0000256" key="1">
    <source>
        <dbReference type="SAM" id="Phobius"/>
    </source>
</evidence>
<name>A0A443N7S2_9MAGN</name>
<accession>A0A443N7S2</accession>